<gene>
    <name evidence="2" type="ORF">O3G_MSEX009024</name>
</gene>
<evidence type="ECO:0000313" key="2">
    <source>
        <dbReference type="EMBL" id="KAG6455125.1"/>
    </source>
</evidence>
<accession>A0A921ZCQ5</accession>
<protein>
    <submittedName>
        <fullName evidence="2">Uncharacterized protein</fullName>
    </submittedName>
</protein>
<name>A0A921ZCQ5_MANSE</name>
<dbReference type="AlphaFoldDB" id="A0A921ZCQ5"/>
<dbReference type="EMBL" id="JH668482">
    <property type="protein sequence ID" value="KAG6455125.1"/>
    <property type="molecule type" value="Genomic_DNA"/>
</dbReference>
<keyword evidence="3" id="KW-1185">Reference proteome</keyword>
<proteinExistence type="predicted"/>
<organism evidence="2 3">
    <name type="scientific">Manduca sexta</name>
    <name type="common">Tobacco hawkmoth</name>
    <name type="synonym">Tobacco hornworm</name>
    <dbReference type="NCBI Taxonomy" id="7130"/>
    <lineage>
        <taxon>Eukaryota</taxon>
        <taxon>Metazoa</taxon>
        <taxon>Ecdysozoa</taxon>
        <taxon>Arthropoda</taxon>
        <taxon>Hexapoda</taxon>
        <taxon>Insecta</taxon>
        <taxon>Pterygota</taxon>
        <taxon>Neoptera</taxon>
        <taxon>Endopterygota</taxon>
        <taxon>Lepidoptera</taxon>
        <taxon>Glossata</taxon>
        <taxon>Ditrysia</taxon>
        <taxon>Bombycoidea</taxon>
        <taxon>Sphingidae</taxon>
        <taxon>Sphinginae</taxon>
        <taxon>Sphingini</taxon>
        <taxon>Manduca</taxon>
    </lineage>
</organism>
<dbReference type="Proteomes" id="UP000791440">
    <property type="component" value="Unassembled WGS sequence"/>
</dbReference>
<feature type="chain" id="PRO_5037805955" evidence="1">
    <location>
        <begin position="16"/>
        <end position="79"/>
    </location>
</feature>
<comment type="caution">
    <text evidence="2">The sequence shown here is derived from an EMBL/GenBank/DDBJ whole genome shotgun (WGS) entry which is preliminary data.</text>
</comment>
<evidence type="ECO:0000256" key="1">
    <source>
        <dbReference type="SAM" id="SignalP"/>
    </source>
</evidence>
<reference evidence="2" key="2">
    <citation type="submission" date="2020-12" db="EMBL/GenBank/DDBJ databases">
        <authorList>
            <person name="Kanost M."/>
        </authorList>
    </citation>
    <scope>NUCLEOTIDE SEQUENCE</scope>
</reference>
<reference evidence="2" key="1">
    <citation type="journal article" date="2016" name="Insect Biochem. Mol. Biol.">
        <title>Multifaceted biological insights from a draft genome sequence of the tobacco hornworm moth, Manduca sexta.</title>
        <authorList>
            <person name="Kanost M.R."/>
            <person name="Arrese E.L."/>
            <person name="Cao X."/>
            <person name="Chen Y.R."/>
            <person name="Chellapilla S."/>
            <person name="Goldsmith M.R."/>
            <person name="Grosse-Wilde E."/>
            <person name="Heckel D.G."/>
            <person name="Herndon N."/>
            <person name="Jiang H."/>
            <person name="Papanicolaou A."/>
            <person name="Qu J."/>
            <person name="Soulages J.L."/>
            <person name="Vogel H."/>
            <person name="Walters J."/>
            <person name="Waterhouse R.M."/>
            <person name="Ahn S.J."/>
            <person name="Almeida F.C."/>
            <person name="An C."/>
            <person name="Aqrawi P."/>
            <person name="Bretschneider A."/>
            <person name="Bryant W.B."/>
            <person name="Bucks S."/>
            <person name="Chao H."/>
            <person name="Chevignon G."/>
            <person name="Christen J.M."/>
            <person name="Clarke D.F."/>
            <person name="Dittmer N.T."/>
            <person name="Ferguson L.C.F."/>
            <person name="Garavelou S."/>
            <person name="Gordon K.H.J."/>
            <person name="Gunaratna R.T."/>
            <person name="Han Y."/>
            <person name="Hauser F."/>
            <person name="He Y."/>
            <person name="Heidel-Fischer H."/>
            <person name="Hirsh A."/>
            <person name="Hu Y."/>
            <person name="Jiang H."/>
            <person name="Kalra D."/>
            <person name="Klinner C."/>
            <person name="Konig C."/>
            <person name="Kovar C."/>
            <person name="Kroll A.R."/>
            <person name="Kuwar S.S."/>
            <person name="Lee S.L."/>
            <person name="Lehman R."/>
            <person name="Li K."/>
            <person name="Li Z."/>
            <person name="Liang H."/>
            <person name="Lovelace S."/>
            <person name="Lu Z."/>
            <person name="Mansfield J.H."/>
            <person name="McCulloch K.J."/>
            <person name="Mathew T."/>
            <person name="Morton B."/>
            <person name="Muzny D.M."/>
            <person name="Neunemann D."/>
            <person name="Ongeri F."/>
            <person name="Pauchet Y."/>
            <person name="Pu L.L."/>
            <person name="Pyrousis I."/>
            <person name="Rao X.J."/>
            <person name="Redding A."/>
            <person name="Roesel C."/>
            <person name="Sanchez-Gracia A."/>
            <person name="Schaack S."/>
            <person name="Shukla A."/>
            <person name="Tetreau G."/>
            <person name="Wang Y."/>
            <person name="Xiong G.H."/>
            <person name="Traut W."/>
            <person name="Walsh T.K."/>
            <person name="Worley K.C."/>
            <person name="Wu D."/>
            <person name="Wu W."/>
            <person name="Wu Y.Q."/>
            <person name="Zhang X."/>
            <person name="Zou Z."/>
            <person name="Zucker H."/>
            <person name="Briscoe A.D."/>
            <person name="Burmester T."/>
            <person name="Clem R.J."/>
            <person name="Feyereisen R."/>
            <person name="Grimmelikhuijzen C.J.P."/>
            <person name="Hamodrakas S.J."/>
            <person name="Hansson B.S."/>
            <person name="Huguet E."/>
            <person name="Jermiin L.S."/>
            <person name="Lan Q."/>
            <person name="Lehman H.K."/>
            <person name="Lorenzen M."/>
            <person name="Merzendorfer H."/>
            <person name="Michalopoulos I."/>
            <person name="Morton D.B."/>
            <person name="Muthukrishnan S."/>
            <person name="Oakeshott J.G."/>
            <person name="Palmer W."/>
            <person name="Park Y."/>
            <person name="Passarelli A.L."/>
            <person name="Rozas J."/>
            <person name="Schwartz L.M."/>
            <person name="Smith W."/>
            <person name="Southgate A."/>
            <person name="Vilcinskas A."/>
            <person name="Vogt R."/>
            <person name="Wang P."/>
            <person name="Werren J."/>
            <person name="Yu X.Q."/>
            <person name="Zhou J.J."/>
            <person name="Brown S.J."/>
            <person name="Scherer S.E."/>
            <person name="Richards S."/>
            <person name="Blissard G.W."/>
        </authorList>
    </citation>
    <scope>NUCLEOTIDE SEQUENCE</scope>
</reference>
<sequence length="79" mass="8565">MKFLGLFVFLIFVVASSIEDVIKDGKELSTIVGADEQGRGINSQRQMRGGIVLNLLCSDDRSVQKCPFLKAVCGTSASR</sequence>
<evidence type="ECO:0000313" key="3">
    <source>
        <dbReference type="Proteomes" id="UP000791440"/>
    </source>
</evidence>
<feature type="signal peptide" evidence="1">
    <location>
        <begin position="1"/>
        <end position="15"/>
    </location>
</feature>
<keyword evidence="1" id="KW-0732">Signal</keyword>